<evidence type="ECO:0000256" key="1">
    <source>
        <dbReference type="SAM" id="MobiDB-lite"/>
    </source>
</evidence>
<gene>
    <name evidence="3" type="ORF">SMACR_05071</name>
</gene>
<feature type="compositionally biased region" description="Gly residues" evidence="1">
    <location>
        <begin position="213"/>
        <end position="222"/>
    </location>
</feature>
<feature type="region of interest" description="Disordered" evidence="1">
    <location>
        <begin position="213"/>
        <end position="272"/>
    </location>
</feature>
<evidence type="ECO:0000313" key="3">
    <source>
        <dbReference type="EMBL" id="KAA8633498.1"/>
    </source>
</evidence>
<dbReference type="EMBL" id="NMPR01000036">
    <property type="protein sequence ID" value="KAA8633498.1"/>
    <property type="molecule type" value="Genomic_DNA"/>
</dbReference>
<name>A0A8S8ZVI0_SORMA</name>
<proteinExistence type="predicted"/>
<accession>A0A8S8ZVI0</accession>
<feature type="compositionally biased region" description="Polar residues" evidence="1">
    <location>
        <begin position="22"/>
        <end position="32"/>
    </location>
</feature>
<dbReference type="Proteomes" id="UP000433876">
    <property type="component" value="Unassembled WGS sequence"/>
</dbReference>
<feature type="compositionally biased region" description="Low complexity" evidence="1">
    <location>
        <begin position="226"/>
        <end position="272"/>
    </location>
</feature>
<sequence length="423" mass="42900">MAGTGIYRNSNSPYANSSSNNQITDPSTPAVSAFTSDNVSEITSPSAAGNHDFAKDNLKPRSRTATMVSAQTTTQSLALYDAVSVFAILPAVPESYSPELAPTNAHEHDGLQPLSTYYIPHEYVDVNGVRNKGFAPVVPGGQGQGLLKLSPADGDGHGLGHGQRVCGLKRSMFVFLVLLAIIIGLGVGLGAGLGMGLKGSCAKNSGTGLGGAGAGGGGGGGACPASPTSTSPSDNSNGNSQTSTSSTAAAPSASSTDTTNSDPDTDTDTNSAVAGIPHLTCPSFNDTIFASPLLPSSSSSSSSSKKKYKILCDTNLSQNPLKQDLASGFVTQTLEECFAVCDAMNFYLKRGDVSAVWNYAWEKGPGRGGCWCVGKKGVEGGDASGGKGNGGGNGGGNGWKVFKENKGVSVVVVGVDEWGNILQ</sequence>
<keyword evidence="2" id="KW-1133">Transmembrane helix</keyword>
<evidence type="ECO:0000313" key="4">
    <source>
        <dbReference type="Proteomes" id="UP000433876"/>
    </source>
</evidence>
<feature type="transmembrane region" description="Helical" evidence="2">
    <location>
        <begin position="173"/>
        <end position="197"/>
    </location>
</feature>
<reference evidence="3 4" key="1">
    <citation type="submission" date="2017-07" db="EMBL/GenBank/DDBJ databases">
        <title>Genome sequence of the Sordaria macrospora wild type strain R19027.</title>
        <authorList>
            <person name="Nowrousian M."/>
            <person name="Teichert I."/>
            <person name="Kueck U."/>
        </authorList>
    </citation>
    <scope>NUCLEOTIDE SEQUENCE [LARGE SCALE GENOMIC DNA]</scope>
    <source>
        <strain evidence="3 4">R19027</strain>
        <tissue evidence="3">Mycelium</tissue>
    </source>
</reference>
<keyword evidence="2" id="KW-0472">Membrane</keyword>
<feature type="compositionally biased region" description="Low complexity" evidence="1">
    <location>
        <begin position="9"/>
        <end position="21"/>
    </location>
</feature>
<dbReference type="VEuPathDB" id="FungiDB:SMAC_05071"/>
<evidence type="ECO:0000256" key="2">
    <source>
        <dbReference type="SAM" id="Phobius"/>
    </source>
</evidence>
<dbReference type="AlphaFoldDB" id="A0A8S8ZVI0"/>
<protein>
    <submittedName>
        <fullName evidence="3">Uncharacterized protein</fullName>
    </submittedName>
</protein>
<feature type="region of interest" description="Disordered" evidence="1">
    <location>
        <begin position="1"/>
        <end position="32"/>
    </location>
</feature>
<comment type="caution">
    <text evidence="3">The sequence shown here is derived from an EMBL/GenBank/DDBJ whole genome shotgun (WGS) entry which is preliminary data.</text>
</comment>
<keyword evidence="2" id="KW-0812">Transmembrane</keyword>
<organism evidence="3 4">
    <name type="scientific">Sordaria macrospora</name>
    <dbReference type="NCBI Taxonomy" id="5147"/>
    <lineage>
        <taxon>Eukaryota</taxon>
        <taxon>Fungi</taxon>
        <taxon>Dikarya</taxon>
        <taxon>Ascomycota</taxon>
        <taxon>Pezizomycotina</taxon>
        <taxon>Sordariomycetes</taxon>
        <taxon>Sordariomycetidae</taxon>
        <taxon>Sordariales</taxon>
        <taxon>Sordariaceae</taxon>
        <taxon>Sordaria</taxon>
    </lineage>
</organism>